<keyword evidence="3" id="KW-1185">Reference proteome</keyword>
<feature type="compositionally biased region" description="Low complexity" evidence="1">
    <location>
        <begin position="100"/>
        <end position="113"/>
    </location>
</feature>
<feature type="region of interest" description="Disordered" evidence="1">
    <location>
        <begin position="137"/>
        <end position="170"/>
    </location>
</feature>
<evidence type="ECO:0000313" key="3">
    <source>
        <dbReference type="Proteomes" id="UP001586593"/>
    </source>
</evidence>
<gene>
    <name evidence="2" type="ORF">VTK73DRAFT_4859</name>
</gene>
<dbReference type="EMBL" id="JAZHXJ010000273">
    <property type="protein sequence ID" value="KAL1866244.1"/>
    <property type="molecule type" value="Genomic_DNA"/>
</dbReference>
<dbReference type="Proteomes" id="UP001586593">
    <property type="component" value="Unassembled WGS sequence"/>
</dbReference>
<reference evidence="2 3" key="1">
    <citation type="journal article" date="2024" name="Commun. Biol.">
        <title>Comparative genomic analysis of thermophilic fungi reveals convergent evolutionary adaptations and gene losses.</title>
        <authorList>
            <person name="Steindorff A.S."/>
            <person name="Aguilar-Pontes M.V."/>
            <person name="Robinson A.J."/>
            <person name="Andreopoulos B."/>
            <person name="LaButti K."/>
            <person name="Kuo A."/>
            <person name="Mondo S."/>
            <person name="Riley R."/>
            <person name="Otillar R."/>
            <person name="Haridas S."/>
            <person name="Lipzen A."/>
            <person name="Grimwood J."/>
            <person name="Schmutz J."/>
            <person name="Clum A."/>
            <person name="Reid I.D."/>
            <person name="Moisan M.C."/>
            <person name="Butler G."/>
            <person name="Nguyen T.T.M."/>
            <person name="Dewar K."/>
            <person name="Conant G."/>
            <person name="Drula E."/>
            <person name="Henrissat B."/>
            <person name="Hansel C."/>
            <person name="Singer S."/>
            <person name="Hutchinson M.I."/>
            <person name="de Vries R.P."/>
            <person name="Natvig D.O."/>
            <person name="Powell A.J."/>
            <person name="Tsang A."/>
            <person name="Grigoriev I.V."/>
        </authorList>
    </citation>
    <scope>NUCLEOTIDE SEQUENCE [LARGE SCALE GENOMIC DNA]</scope>
    <source>
        <strain evidence="2 3">ATCC 24622</strain>
    </source>
</reference>
<feature type="compositionally biased region" description="Polar residues" evidence="1">
    <location>
        <begin position="160"/>
        <end position="170"/>
    </location>
</feature>
<name>A0ABR3WRF9_9PEZI</name>
<protein>
    <submittedName>
        <fullName evidence="2">Uncharacterized protein</fullName>
    </submittedName>
</protein>
<feature type="compositionally biased region" description="Polar residues" evidence="1">
    <location>
        <begin position="137"/>
        <end position="152"/>
    </location>
</feature>
<organism evidence="2 3">
    <name type="scientific">Phialemonium thermophilum</name>
    <dbReference type="NCBI Taxonomy" id="223376"/>
    <lineage>
        <taxon>Eukaryota</taxon>
        <taxon>Fungi</taxon>
        <taxon>Dikarya</taxon>
        <taxon>Ascomycota</taxon>
        <taxon>Pezizomycotina</taxon>
        <taxon>Sordariomycetes</taxon>
        <taxon>Sordariomycetidae</taxon>
        <taxon>Cephalothecales</taxon>
        <taxon>Cephalothecaceae</taxon>
        <taxon>Phialemonium</taxon>
    </lineage>
</organism>
<evidence type="ECO:0000313" key="2">
    <source>
        <dbReference type="EMBL" id="KAL1866244.1"/>
    </source>
</evidence>
<proteinExistence type="predicted"/>
<evidence type="ECO:0000256" key="1">
    <source>
        <dbReference type="SAM" id="MobiDB-lite"/>
    </source>
</evidence>
<feature type="region of interest" description="Disordered" evidence="1">
    <location>
        <begin position="87"/>
        <end position="116"/>
    </location>
</feature>
<sequence length="186" mass="19519">MRSFSGFIRCHEHSGLTKRRCSKTVYGMAALLMGQKPPTIESCHRLDQAKTGWECHQRTGHCPATVITTFPLESLCATLSNAFTKSPNGNTLSTGGAHLPSSTSRAITARSSPLGSTRNHLLSASFLSAWSAGRTASGSPATLSRTPPSRTAAQHPASVSPPTQSSTMSHSCCLPAAAQSAIEVLV</sequence>
<comment type="caution">
    <text evidence="2">The sequence shown here is derived from an EMBL/GenBank/DDBJ whole genome shotgun (WGS) entry which is preliminary data.</text>
</comment>
<accession>A0ABR3WRF9</accession>